<feature type="binding site" evidence="9">
    <location>
        <position position="230"/>
    </location>
    <ligand>
        <name>Mg(2+)</name>
        <dbReference type="ChEBI" id="CHEBI:18420"/>
    </ligand>
</feature>
<keyword evidence="3 9" id="KW-0479">Metal-binding</keyword>
<feature type="binding site" evidence="9">
    <location>
        <position position="278"/>
    </location>
    <ligand>
        <name>4-amino-2-methyl-5-(diphosphooxymethyl)pyrimidine</name>
        <dbReference type="ChEBI" id="CHEBI:57841"/>
    </ligand>
</feature>
<comment type="catalytic activity">
    <reaction evidence="7 9 10">
        <text>2-(2-carboxy-4-methylthiazol-5-yl)ethyl phosphate + 4-amino-2-methyl-5-(diphosphooxymethyl)pyrimidine + 2 H(+) = thiamine phosphate + CO2 + diphosphate</text>
        <dbReference type="Rhea" id="RHEA:47848"/>
        <dbReference type="ChEBI" id="CHEBI:15378"/>
        <dbReference type="ChEBI" id="CHEBI:16526"/>
        <dbReference type="ChEBI" id="CHEBI:33019"/>
        <dbReference type="ChEBI" id="CHEBI:37575"/>
        <dbReference type="ChEBI" id="CHEBI:57841"/>
        <dbReference type="ChEBI" id="CHEBI:62890"/>
        <dbReference type="EC" id="2.5.1.3"/>
    </reaction>
</comment>
<comment type="cofactor">
    <cofactor evidence="9">
        <name>Mg(2+)</name>
        <dbReference type="ChEBI" id="CHEBI:18420"/>
    </cofactor>
    <text evidence="9">Binds 1 Mg(2+) ion per subunit.</text>
</comment>
<dbReference type="GO" id="GO:0004789">
    <property type="term" value="F:thiamine-phosphate diphosphorylase activity"/>
    <property type="evidence" value="ECO:0007669"/>
    <property type="project" value="UniProtKB-UniRule"/>
</dbReference>
<feature type="binding site" evidence="9">
    <location>
        <position position="211"/>
    </location>
    <ligand>
        <name>Mg(2+)</name>
        <dbReference type="ChEBI" id="CHEBI:18420"/>
    </ligand>
</feature>
<comment type="similarity">
    <text evidence="9 10">Belongs to the thiamine-phosphate synthase family.</text>
</comment>
<comment type="catalytic activity">
    <reaction evidence="6 9 10">
        <text>4-methyl-5-(2-phosphooxyethyl)-thiazole + 4-amino-2-methyl-5-(diphosphooxymethyl)pyrimidine + H(+) = thiamine phosphate + diphosphate</text>
        <dbReference type="Rhea" id="RHEA:22328"/>
        <dbReference type="ChEBI" id="CHEBI:15378"/>
        <dbReference type="ChEBI" id="CHEBI:33019"/>
        <dbReference type="ChEBI" id="CHEBI:37575"/>
        <dbReference type="ChEBI" id="CHEBI:57841"/>
        <dbReference type="ChEBI" id="CHEBI:58296"/>
        <dbReference type="EC" id="2.5.1.3"/>
    </reaction>
</comment>
<keyword evidence="2 9" id="KW-0808">Transferase</keyword>
<feature type="domain" description="ThiD2" evidence="13">
    <location>
        <begin position="7"/>
        <end position="129"/>
    </location>
</feature>
<dbReference type="OrthoDB" id="9812206at2"/>
<dbReference type="CDD" id="cd00564">
    <property type="entry name" value="TMP_TenI"/>
    <property type="match status" value="1"/>
</dbReference>
<dbReference type="InterPro" id="IPR013785">
    <property type="entry name" value="Aldolase_TIM"/>
</dbReference>
<name>A0A517MNC4_9BACT</name>
<dbReference type="GO" id="GO:0009228">
    <property type="term" value="P:thiamine biosynthetic process"/>
    <property type="evidence" value="ECO:0007669"/>
    <property type="project" value="UniProtKB-KW"/>
</dbReference>
<evidence type="ECO:0000256" key="2">
    <source>
        <dbReference type="ARBA" id="ARBA00022679"/>
    </source>
</evidence>
<keyword evidence="4 9" id="KW-0460">Magnesium</keyword>
<feature type="binding site" evidence="9">
    <location>
        <position position="210"/>
    </location>
    <ligand>
        <name>4-amino-2-methyl-5-(diphosphooxymethyl)pyrimidine</name>
        <dbReference type="ChEBI" id="CHEBI:57841"/>
    </ligand>
</feature>
<dbReference type="Pfam" id="PF02581">
    <property type="entry name" value="TMP-TENI"/>
    <property type="match status" value="1"/>
</dbReference>
<gene>
    <name evidence="9 14" type="primary">thiE</name>
    <name evidence="14" type="ORF">FF011L_51910</name>
</gene>
<evidence type="ECO:0000256" key="6">
    <source>
        <dbReference type="ARBA" id="ARBA00047334"/>
    </source>
</evidence>
<comment type="caution">
    <text evidence="9">Lacks conserved residue(s) required for the propagation of feature annotation.</text>
</comment>
<evidence type="ECO:0000256" key="9">
    <source>
        <dbReference type="HAMAP-Rule" id="MF_00097"/>
    </source>
</evidence>
<dbReference type="InterPro" id="IPR036206">
    <property type="entry name" value="ThiamineP_synth_sf"/>
</dbReference>
<reference evidence="14 15" key="1">
    <citation type="submission" date="2019-02" db="EMBL/GenBank/DDBJ databases">
        <title>Deep-cultivation of Planctomycetes and their phenomic and genomic characterization uncovers novel biology.</title>
        <authorList>
            <person name="Wiegand S."/>
            <person name="Jogler M."/>
            <person name="Boedeker C."/>
            <person name="Pinto D."/>
            <person name="Vollmers J."/>
            <person name="Rivas-Marin E."/>
            <person name="Kohn T."/>
            <person name="Peeters S.H."/>
            <person name="Heuer A."/>
            <person name="Rast P."/>
            <person name="Oberbeckmann S."/>
            <person name="Bunk B."/>
            <person name="Jeske O."/>
            <person name="Meyerdierks A."/>
            <person name="Storesund J.E."/>
            <person name="Kallscheuer N."/>
            <person name="Luecker S."/>
            <person name="Lage O.M."/>
            <person name="Pohl T."/>
            <person name="Merkel B.J."/>
            <person name="Hornburger P."/>
            <person name="Mueller R.-W."/>
            <person name="Bruemmer F."/>
            <person name="Labrenz M."/>
            <person name="Spormann A.M."/>
            <person name="Op den Camp H."/>
            <person name="Overmann J."/>
            <person name="Amann R."/>
            <person name="Jetten M.S.M."/>
            <person name="Mascher T."/>
            <person name="Medema M.H."/>
            <person name="Devos D.P."/>
            <person name="Kaster A.-K."/>
            <person name="Ovreas L."/>
            <person name="Rohde M."/>
            <person name="Galperin M.Y."/>
            <person name="Jogler C."/>
        </authorList>
    </citation>
    <scope>NUCLEOTIDE SEQUENCE [LARGE SCALE GENOMIC DNA]</scope>
    <source>
        <strain evidence="14 15">FF011L</strain>
    </source>
</reference>
<feature type="domain" description="Thiamine phosphate synthase/TenI" evidence="12">
    <location>
        <begin position="146"/>
        <end position="328"/>
    </location>
</feature>
<evidence type="ECO:0000313" key="15">
    <source>
        <dbReference type="Proteomes" id="UP000320672"/>
    </source>
</evidence>
<dbReference type="PANTHER" id="PTHR20857:SF15">
    <property type="entry name" value="THIAMINE-PHOSPHATE SYNTHASE"/>
    <property type="match status" value="1"/>
</dbReference>
<organism evidence="14 15">
    <name type="scientific">Roseimaritima multifibrata</name>
    <dbReference type="NCBI Taxonomy" id="1930274"/>
    <lineage>
        <taxon>Bacteria</taxon>
        <taxon>Pseudomonadati</taxon>
        <taxon>Planctomycetota</taxon>
        <taxon>Planctomycetia</taxon>
        <taxon>Pirellulales</taxon>
        <taxon>Pirellulaceae</taxon>
        <taxon>Roseimaritima</taxon>
    </lineage>
</organism>
<keyword evidence="5 9" id="KW-0784">Thiamine biosynthesis</keyword>
<dbReference type="EC" id="2.5.1.3" evidence="9"/>
<dbReference type="Gene3D" id="3.20.20.70">
    <property type="entry name" value="Aldolase class I"/>
    <property type="match status" value="1"/>
</dbReference>
<evidence type="ECO:0000256" key="4">
    <source>
        <dbReference type="ARBA" id="ARBA00022842"/>
    </source>
</evidence>
<evidence type="ECO:0000256" key="7">
    <source>
        <dbReference type="ARBA" id="ARBA00047851"/>
    </source>
</evidence>
<dbReference type="PIRSF" id="PIRSF000512">
    <property type="entry name" value="TMP_PPase_Cyanobac_prd"/>
    <property type="match status" value="1"/>
</dbReference>
<dbReference type="UniPathway" id="UPA00060">
    <property type="reaction ID" value="UER00141"/>
</dbReference>
<protein>
    <recommendedName>
        <fullName evidence="9">Thiamine-phosphate synthase</fullName>
        <shortName evidence="9">TP synthase</shortName>
        <shortName evidence="9">TPS</shortName>
        <ecNumber evidence="9">2.5.1.3</ecNumber>
    </recommendedName>
    <alternativeName>
        <fullName evidence="9">Thiamine-phosphate pyrophosphorylase</fullName>
        <shortName evidence="9">TMP pyrophosphorylase</shortName>
        <shortName evidence="9">TMP-PPase</shortName>
    </alternativeName>
</protein>
<dbReference type="Pfam" id="PF17792">
    <property type="entry name" value="ThiD2"/>
    <property type="match status" value="1"/>
</dbReference>
<dbReference type="InterPro" id="IPR016229">
    <property type="entry name" value="TMP_synthase_cyanobac_bac"/>
</dbReference>
<evidence type="ECO:0000256" key="11">
    <source>
        <dbReference type="RuleBase" id="RU004253"/>
    </source>
</evidence>
<dbReference type="PANTHER" id="PTHR20857">
    <property type="entry name" value="THIAMINE-PHOSPHATE PYROPHOSPHORYLASE"/>
    <property type="match status" value="1"/>
</dbReference>
<dbReference type="NCBIfam" id="NF002727">
    <property type="entry name" value="PRK02615.1"/>
    <property type="match status" value="1"/>
</dbReference>
<dbReference type="KEGG" id="rml:FF011L_51910"/>
<accession>A0A517MNC4</accession>
<dbReference type="InterPro" id="IPR041397">
    <property type="entry name" value="ThiD2"/>
</dbReference>
<feature type="binding site" evidence="9">
    <location>
        <begin position="175"/>
        <end position="179"/>
    </location>
    <ligand>
        <name>4-amino-2-methyl-5-(diphosphooxymethyl)pyrimidine</name>
        <dbReference type="ChEBI" id="CHEBI:57841"/>
    </ligand>
</feature>
<dbReference type="EMBL" id="CP036262">
    <property type="protein sequence ID" value="QDS96382.1"/>
    <property type="molecule type" value="Genomic_DNA"/>
</dbReference>
<comment type="function">
    <text evidence="9">Condenses 4-methyl-5-(beta-hydroxyethyl)thiazole monophosphate (THZ-P) and 2-methyl-4-amino-5-hydroxymethyl pyrimidine pyrophosphate (HMP-PP) to form thiamine monophosphate (TMP).</text>
</comment>
<evidence type="ECO:0000256" key="8">
    <source>
        <dbReference type="ARBA" id="ARBA00047883"/>
    </source>
</evidence>
<dbReference type="NCBIfam" id="TIGR00693">
    <property type="entry name" value="thiE"/>
    <property type="match status" value="1"/>
</dbReference>
<proteinExistence type="inferred from homology"/>
<dbReference type="GO" id="GO:0005737">
    <property type="term" value="C:cytoplasm"/>
    <property type="evidence" value="ECO:0007669"/>
    <property type="project" value="TreeGrafter"/>
</dbReference>
<dbReference type="AlphaFoldDB" id="A0A517MNC4"/>
<comment type="pathway">
    <text evidence="1 9 11">Cofactor biosynthesis; thiamine diphosphate biosynthesis; thiamine phosphate from 4-amino-2-methyl-5-diphosphomethylpyrimidine and 4-methyl-5-(2-phosphoethyl)-thiazole: step 1/1.</text>
</comment>
<evidence type="ECO:0000256" key="1">
    <source>
        <dbReference type="ARBA" id="ARBA00005165"/>
    </source>
</evidence>
<evidence type="ECO:0000259" key="12">
    <source>
        <dbReference type="Pfam" id="PF02581"/>
    </source>
</evidence>
<feature type="binding site" evidence="9">
    <location>
        <position position="249"/>
    </location>
    <ligand>
        <name>4-amino-2-methyl-5-(diphosphooxymethyl)pyrimidine</name>
        <dbReference type="ChEBI" id="CHEBI:57841"/>
    </ligand>
</feature>
<dbReference type="RefSeq" id="WP_145354533.1">
    <property type="nucleotide sequence ID" value="NZ_CP036262.1"/>
</dbReference>
<evidence type="ECO:0000313" key="14">
    <source>
        <dbReference type="EMBL" id="QDS96382.1"/>
    </source>
</evidence>
<comment type="catalytic activity">
    <reaction evidence="8 9 10">
        <text>2-[(2R,5Z)-2-carboxy-4-methylthiazol-5(2H)-ylidene]ethyl phosphate + 4-amino-2-methyl-5-(diphosphooxymethyl)pyrimidine + 2 H(+) = thiamine phosphate + CO2 + diphosphate</text>
        <dbReference type="Rhea" id="RHEA:47844"/>
        <dbReference type="ChEBI" id="CHEBI:15378"/>
        <dbReference type="ChEBI" id="CHEBI:16526"/>
        <dbReference type="ChEBI" id="CHEBI:33019"/>
        <dbReference type="ChEBI" id="CHEBI:37575"/>
        <dbReference type="ChEBI" id="CHEBI:57841"/>
        <dbReference type="ChEBI" id="CHEBI:62899"/>
        <dbReference type="EC" id="2.5.1.3"/>
    </reaction>
</comment>
<dbReference type="SUPFAM" id="SSF51391">
    <property type="entry name" value="Thiamin phosphate synthase"/>
    <property type="match status" value="1"/>
</dbReference>
<feature type="binding site" evidence="9">
    <location>
        <position position="305"/>
    </location>
    <ligand>
        <name>2-[(2R,5Z)-2-carboxy-4-methylthiazol-5(2H)-ylidene]ethyl phosphate</name>
        <dbReference type="ChEBI" id="CHEBI:62899"/>
    </ligand>
</feature>
<keyword evidence="15" id="KW-1185">Reference proteome</keyword>
<dbReference type="InterPro" id="IPR034291">
    <property type="entry name" value="TMP_synthase"/>
</dbReference>
<evidence type="ECO:0000256" key="3">
    <source>
        <dbReference type="ARBA" id="ARBA00022723"/>
    </source>
</evidence>
<dbReference type="GO" id="GO:0009229">
    <property type="term" value="P:thiamine diphosphate biosynthetic process"/>
    <property type="evidence" value="ECO:0007669"/>
    <property type="project" value="UniProtKB-UniRule"/>
</dbReference>
<feature type="binding site" evidence="9">
    <location>
        <begin position="275"/>
        <end position="277"/>
    </location>
    <ligand>
        <name>2-[(2R,5Z)-2-carboxy-4-methylthiazol-5(2H)-ylidene]ethyl phosphate</name>
        <dbReference type="ChEBI" id="CHEBI:62899"/>
    </ligand>
</feature>
<evidence type="ECO:0000256" key="5">
    <source>
        <dbReference type="ARBA" id="ARBA00022977"/>
    </source>
</evidence>
<dbReference type="GO" id="GO:0000287">
    <property type="term" value="F:magnesium ion binding"/>
    <property type="evidence" value="ECO:0007669"/>
    <property type="project" value="UniProtKB-UniRule"/>
</dbReference>
<evidence type="ECO:0000256" key="10">
    <source>
        <dbReference type="RuleBase" id="RU003826"/>
    </source>
</evidence>
<dbReference type="InterPro" id="IPR022998">
    <property type="entry name" value="ThiamineP_synth_TenI"/>
</dbReference>
<dbReference type="Proteomes" id="UP000320672">
    <property type="component" value="Chromosome"/>
</dbReference>
<evidence type="ECO:0000259" key="13">
    <source>
        <dbReference type="Pfam" id="PF17792"/>
    </source>
</evidence>
<sequence>MTTAIYRILDASFNRIGEGFRTLEDYARFALNDALLAESAKGLRHDLATAASQLPRRELLAARDTPGDVGTDLQTSGEQTRAAPASVAVAAATRCQQALRSAEEYAKCISPNVAVQLEKIRYQTYTLAAAIETLPDRCNRLADRNLYALINGADGKDSFLKNLRSLAEGGVDIFQLRDKQLSDRELFEYGSAAMTALRQMPGQRPLLIINDRADIAIACQADGVHVGQDELPLASVRKMMPPASLIGVSTHSYAQAETAVLGGADYIGCGPTFPSQTKTFDEFPGLDFLKQIAASISLPAFAIGGINQENLNQVLQTGIRRIAVTAALQSAAAPQQAAAALKQSLSKAQ</sequence>
<dbReference type="HAMAP" id="MF_00097">
    <property type="entry name" value="TMP_synthase"/>
    <property type="match status" value="1"/>
</dbReference>